<dbReference type="InterPro" id="IPR003719">
    <property type="entry name" value="Phenazine_PhzF-like"/>
</dbReference>
<evidence type="ECO:0000256" key="3">
    <source>
        <dbReference type="PIRSR" id="PIRSR016184-1"/>
    </source>
</evidence>
<protein>
    <submittedName>
        <fullName evidence="4">PhzF family phenazine biosynthesis protein</fullName>
    </submittedName>
</protein>
<dbReference type="Proteomes" id="UP000294887">
    <property type="component" value="Unassembled WGS sequence"/>
</dbReference>
<reference evidence="4 5" key="1">
    <citation type="submission" date="2019-03" db="EMBL/GenBank/DDBJ databases">
        <title>Genomic Encyclopedia of Type Strains, Phase IV (KMG-IV): sequencing the most valuable type-strain genomes for metagenomic binning, comparative biology and taxonomic classification.</title>
        <authorList>
            <person name="Goeker M."/>
        </authorList>
    </citation>
    <scope>NUCLEOTIDE SEQUENCE [LARGE SCALE GENOMIC DNA]</scope>
    <source>
        <strain evidence="4 5">DSM 24830</strain>
    </source>
</reference>
<accession>A0A4R1FEQ2</accession>
<sequence>MINIFQVDAFADKQFSGNPAGVCILPKAHAQTDAWMQSLAEEMNLPETAFAEEMDREQYSLRWFTPTTEVKLCGHATLATAHILWSEGIISDGQAIRFATKSGELKVVRSESLISLDFPQQPSSECKEPIGLEMALGCDILNTYKTGEDILVEVKNEEAVRSIAPYIQQLELLDAEYVIVTARGDSVDFVSRVFSPNVGISEDPVTGSTHCSLAPFWAERLNKTQMNALQLSKRGGALQVELVGDRVSIAGHATTVFKGELYE</sequence>
<dbReference type="GO" id="GO:0016853">
    <property type="term" value="F:isomerase activity"/>
    <property type="evidence" value="ECO:0007669"/>
    <property type="project" value="UniProtKB-KW"/>
</dbReference>
<organism evidence="4 5">
    <name type="scientific">Cocleimonas flava</name>
    <dbReference type="NCBI Taxonomy" id="634765"/>
    <lineage>
        <taxon>Bacteria</taxon>
        <taxon>Pseudomonadati</taxon>
        <taxon>Pseudomonadota</taxon>
        <taxon>Gammaproteobacteria</taxon>
        <taxon>Thiotrichales</taxon>
        <taxon>Thiotrichaceae</taxon>
        <taxon>Cocleimonas</taxon>
    </lineage>
</organism>
<dbReference type="NCBIfam" id="TIGR00654">
    <property type="entry name" value="PhzF_family"/>
    <property type="match status" value="1"/>
</dbReference>
<dbReference type="SUPFAM" id="SSF54506">
    <property type="entry name" value="Diaminopimelate epimerase-like"/>
    <property type="match status" value="1"/>
</dbReference>
<keyword evidence="2" id="KW-0413">Isomerase</keyword>
<feature type="active site" evidence="3">
    <location>
        <position position="47"/>
    </location>
</feature>
<name>A0A4R1FEQ2_9GAMM</name>
<dbReference type="AlphaFoldDB" id="A0A4R1FEQ2"/>
<proteinExistence type="inferred from homology"/>
<dbReference type="OrthoDB" id="9788221at2"/>
<dbReference type="PANTHER" id="PTHR13774">
    <property type="entry name" value="PHENAZINE BIOSYNTHESIS PROTEIN"/>
    <property type="match status" value="1"/>
</dbReference>
<dbReference type="Gene3D" id="3.10.310.10">
    <property type="entry name" value="Diaminopimelate Epimerase, Chain A, domain 1"/>
    <property type="match status" value="2"/>
</dbReference>
<comment type="similarity">
    <text evidence="1">Belongs to the PhzF family.</text>
</comment>
<dbReference type="GO" id="GO:0005737">
    <property type="term" value="C:cytoplasm"/>
    <property type="evidence" value="ECO:0007669"/>
    <property type="project" value="TreeGrafter"/>
</dbReference>
<gene>
    <name evidence="4" type="ORF">EV695_1235</name>
</gene>
<evidence type="ECO:0000313" key="5">
    <source>
        <dbReference type="Proteomes" id="UP000294887"/>
    </source>
</evidence>
<dbReference type="PANTHER" id="PTHR13774:SF17">
    <property type="entry name" value="PHENAZINE BIOSYNTHESIS-LIKE DOMAIN-CONTAINING PROTEIN"/>
    <property type="match status" value="1"/>
</dbReference>
<dbReference type="EMBL" id="SMFQ01000002">
    <property type="protein sequence ID" value="TCJ89371.1"/>
    <property type="molecule type" value="Genomic_DNA"/>
</dbReference>
<dbReference type="PIRSF" id="PIRSF016184">
    <property type="entry name" value="PhzC_PhzF"/>
    <property type="match status" value="1"/>
</dbReference>
<dbReference type="RefSeq" id="WP_131905003.1">
    <property type="nucleotide sequence ID" value="NZ_BAAAFU010000008.1"/>
</dbReference>
<comment type="caution">
    <text evidence="4">The sequence shown here is derived from an EMBL/GenBank/DDBJ whole genome shotgun (WGS) entry which is preliminary data.</text>
</comment>
<evidence type="ECO:0000313" key="4">
    <source>
        <dbReference type="EMBL" id="TCJ89371.1"/>
    </source>
</evidence>
<dbReference type="Pfam" id="PF02567">
    <property type="entry name" value="PhzC-PhzF"/>
    <property type="match status" value="1"/>
</dbReference>
<keyword evidence="5" id="KW-1185">Reference proteome</keyword>
<evidence type="ECO:0000256" key="1">
    <source>
        <dbReference type="ARBA" id="ARBA00008270"/>
    </source>
</evidence>
<evidence type="ECO:0000256" key="2">
    <source>
        <dbReference type="ARBA" id="ARBA00023235"/>
    </source>
</evidence>